<keyword evidence="2" id="KW-1185">Reference proteome</keyword>
<evidence type="ECO:0000313" key="1">
    <source>
        <dbReference type="EMBL" id="CAG8657076.1"/>
    </source>
</evidence>
<dbReference type="EMBL" id="CAJVPK010007609">
    <property type="protein sequence ID" value="CAG8657076.1"/>
    <property type="molecule type" value="Genomic_DNA"/>
</dbReference>
<gene>
    <name evidence="1" type="ORF">DEBURN_LOCUS11633</name>
</gene>
<dbReference type="Proteomes" id="UP000789706">
    <property type="component" value="Unassembled WGS sequence"/>
</dbReference>
<comment type="caution">
    <text evidence="1">The sequence shown here is derived from an EMBL/GenBank/DDBJ whole genome shotgun (WGS) entry which is preliminary data.</text>
</comment>
<protein>
    <submittedName>
        <fullName evidence="1">6384_t:CDS:1</fullName>
    </submittedName>
</protein>
<organism evidence="1 2">
    <name type="scientific">Diversispora eburnea</name>
    <dbReference type="NCBI Taxonomy" id="1213867"/>
    <lineage>
        <taxon>Eukaryota</taxon>
        <taxon>Fungi</taxon>
        <taxon>Fungi incertae sedis</taxon>
        <taxon>Mucoromycota</taxon>
        <taxon>Glomeromycotina</taxon>
        <taxon>Glomeromycetes</taxon>
        <taxon>Diversisporales</taxon>
        <taxon>Diversisporaceae</taxon>
        <taxon>Diversispora</taxon>
    </lineage>
</organism>
<accession>A0A9N9E273</accession>
<reference evidence="1" key="1">
    <citation type="submission" date="2021-06" db="EMBL/GenBank/DDBJ databases">
        <authorList>
            <person name="Kallberg Y."/>
            <person name="Tangrot J."/>
            <person name="Rosling A."/>
        </authorList>
    </citation>
    <scope>NUCLEOTIDE SEQUENCE</scope>
    <source>
        <strain evidence="1">AZ414A</strain>
    </source>
</reference>
<name>A0A9N9E273_9GLOM</name>
<evidence type="ECO:0000313" key="2">
    <source>
        <dbReference type="Proteomes" id="UP000789706"/>
    </source>
</evidence>
<feature type="non-terminal residue" evidence="1">
    <location>
        <position position="1"/>
    </location>
</feature>
<sequence>PFKEITTIMLSSKYPTLSTTISFYNTLIDHAKEIINTENIISIKAAAEKCKEK</sequence>
<dbReference type="AlphaFoldDB" id="A0A9N9E273"/>
<feature type="non-terminal residue" evidence="1">
    <location>
        <position position="53"/>
    </location>
</feature>
<proteinExistence type="predicted"/>